<dbReference type="AlphaFoldDB" id="A0A7S8FBI6"/>
<keyword evidence="10" id="KW-1133">Transmembrane helix</keyword>
<dbReference type="SMART" id="SM00387">
    <property type="entry name" value="HATPase_c"/>
    <property type="match status" value="1"/>
</dbReference>
<evidence type="ECO:0000259" key="15">
    <source>
        <dbReference type="PROSITE" id="PS50109"/>
    </source>
</evidence>
<comment type="catalytic activity">
    <reaction evidence="1">
        <text>ATP + protein L-histidine = ADP + protein N-phospho-L-histidine.</text>
        <dbReference type="EC" id="2.7.13.3"/>
    </reaction>
</comment>
<dbReference type="GO" id="GO:0005524">
    <property type="term" value="F:ATP binding"/>
    <property type="evidence" value="ECO:0007669"/>
    <property type="project" value="UniProtKB-KW"/>
</dbReference>
<evidence type="ECO:0000256" key="14">
    <source>
        <dbReference type="SAM" id="Coils"/>
    </source>
</evidence>
<dbReference type="SMART" id="SM00448">
    <property type="entry name" value="REC"/>
    <property type="match status" value="2"/>
</dbReference>
<keyword evidence="8 17" id="KW-0418">Kinase</keyword>
<gene>
    <name evidence="17" type="ORF">Nkreftii_000546</name>
</gene>
<dbReference type="Proteomes" id="UP000593737">
    <property type="component" value="Chromosome"/>
</dbReference>
<dbReference type="CDD" id="cd16922">
    <property type="entry name" value="HATPase_EvgS-ArcB-TorS-like"/>
    <property type="match status" value="1"/>
</dbReference>
<evidence type="ECO:0000256" key="8">
    <source>
        <dbReference type="ARBA" id="ARBA00022777"/>
    </source>
</evidence>
<evidence type="ECO:0000256" key="4">
    <source>
        <dbReference type="ARBA" id="ARBA00022553"/>
    </source>
</evidence>
<dbReference type="FunFam" id="3.30.565.10:FF:000010">
    <property type="entry name" value="Sensor histidine kinase RcsC"/>
    <property type="match status" value="1"/>
</dbReference>
<dbReference type="GO" id="GO:0000155">
    <property type="term" value="F:phosphorelay sensor kinase activity"/>
    <property type="evidence" value="ECO:0007669"/>
    <property type="project" value="InterPro"/>
</dbReference>
<dbReference type="PRINTS" id="PR00344">
    <property type="entry name" value="BCTRLSENSOR"/>
</dbReference>
<keyword evidence="4 13" id="KW-0597">Phosphoprotein</keyword>
<dbReference type="SUPFAM" id="SSF52172">
    <property type="entry name" value="CheY-like"/>
    <property type="match status" value="2"/>
</dbReference>
<dbReference type="CDD" id="cd17546">
    <property type="entry name" value="REC_hyHK_CKI1_RcsC-like"/>
    <property type="match status" value="1"/>
</dbReference>
<dbReference type="InterPro" id="IPR011006">
    <property type="entry name" value="CheY-like_superfamily"/>
</dbReference>
<feature type="domain" description="Response regulatory" evidence="16">
    <location>
        <begin position="11"/>
        <end position="157"/>
    </location>
</feature>
<accession>A0A7S8FBI6</accession>
<dbReference type="KEGG" id="nkf:Nkreftii_000546"/>
<dbReference type="InterPro" id="IPR036097">
    <property type="entry name" value="HisK_dim/P_sf"/>
</dbReference>
<feature type="domain" description="Response regulatory" evidence="16">
    <location>
        <begin position="497"/>
        <end position="617"/>
    </location>
</feature>
<evidence type="ECO:0000313" key="18">
    <source>
        <dbReference type="Proteomes" id="UP000593737"/>
    </source>
</evidence>
<evidence type="ECO:0000256" key="5">
    <source>
        <dbReference type="ARBA" id="ARBA00022679"/>
    </source>
</evidence>
<keyword evidence="6" id="KW-0812">Transmembrane</keyword>
<dbReference type="Pfam" id="PF00512">
    <property type="entry name" value="HisKA"/>
    <property type="match status" value="1"/>
</dbReference>
<evidence type="ECO:0000256" key="1">
    <source>
        <dbReference type="ARBA" id="ARBA00000085"/>
    </source>
</evidence>
<keyword evidence="9" id="KW-0067">ATP-binding</keyword>
<dbReference type="Gene3D" id="3.40.50.2300">
    <property type="match status" value="2"/>
</dbReference>
<dbReference type="SMART" id="SM00388">
    <property type="entry name" value="HisKA"/>
    <property type="match status" value="1"/>
</dbReference>
<protein>
    <recommendedName>
        <fullName evidence="3">histidine kinase</fullName>
        <ecNumber evidence="3">2.7.13.3</ecNumber>
    </recommendedName>
</protein>
<evidence type="ECO:0000256" key="9">
    <source>
        <dbReference type="ARBA" id="ARBA00022840"/>
    </source>
</evidence>
<reference evidence="17 18" key="1">
    <citation type="journal article" date="2020" name="ISME J.">
        <title>Enrichment and physiological characterization of a novel comammox Nitrospira indicates ammonium inhibition of complete nitrification.</title>
        <authorList>
            <person name="Sakoula D."/>
            <person name="Koch H."/>
            <person name="Frank J."/>
            <person name="Jetten M.S.M."/>
            <person name="van Kessel M.A.H.J."/>
            <person name="Lucker S."/>
        </authorList>
    </citation>
    <scope>NUCLEOTIDE SEQUENCE [LARGE SCALE GENOMIC DNA]</scope>
    <source>
        <strain evidence="17">Comreactor17</strain>
    </source>
</reference>
<dbReference type="InterPro" id="IPR003661">
    <property type="entry name" value="HisK_dim/P_dom"/>
</dbReference>
<feature type="coiled-coil region" evidence="14">
    <location>
        <begin position="174"/>
        <end position="236"/>
    </location>
</feature>
<feature type="modified residue" description="4-aspartylphosphate" evidence="13">
    <location>
        <position position="88"/>
    </location>
</feature>
<dbReference type="PROSITE" id="PS50110">
    <property type="entry name" value="RESPONSE_REGULATORY"/>
    <property type="match status" value="2"/>
</dbReference>
<evidence type="ECO:0000256" key="13">
    <source>
        <dbReference type="PROSITE-ProRule" id="PRU00169"/>
    </source>
</evidence>
<evidence type="ECO:0000256" key="6">
    <source>
        <dbReference type="ARBA" id="ARBA00022692"/>
    </source>
</evidence>
<dbReference type="InterPro" id="IPR004358">
    <property type="entry name" value="Sig_transdc_His_kin-like_C"/>
</dbReference>
<keyword evidence="11" id="KW-0902">Two-component regulatory system</keyword>
<keyword evidence="7" id="KW-0547">Nucleotide-binding</keyword>
<feature type="domain" description="Histidine kinase" evidence="15">
    <location>
        <begin position="236"/>
        <end position="457"/>
    </location>
</feature>
<dbReference type="Gene3D" id="3.30.565.10">
    <property type="entry name" value="Histidine kinase-like ATPase, C-terminal domain"/>
    <property type="match status" value="1"/>
</dbReference>
<evidence type="ECO:0000256" key="7">
    <source>
        <dbReference type="ARBA" id="ARBA00022741"/>
    </source>
</evidence>
<dbReference type="PANTHER" id="PTHR45339:SF1">
    <property type="entry name" value="HYBRID SIGNAL TRANSDUCTION HISTIDINE KINASE J"/>
    <property type="match status" value="1"/>
</dbReference>
<dbReference type="PANTHER" id="PTHR45339">
    <property type="entry name" value="HYBRID SIGNAL TRANSDUCTION HISTIDINE KINASE J"/>
    <property type="match status" value="1"/>
</dbReference>
<name>A0A7S8FBI6_9BACT</name>
<dbReference type="InterPro" id="IPR001789">
    <property type="entry name" value="Sig_transdc_resp-reg_receiver"/>
</dbReference>
<dbReference type="SUPFAM" id="SSF47384">
    <property type="entry name" value="Homodimeric domain of signal transducing histidine kinase"/>
    <property type="match status" value="1"/>
</dbReference>
<keyword evidence="12" id="KW-0472">Membrane</keyword>
<dbReference type="FunFam" id="1.10.287.130:FF:000004">
    <property type="entry name" value="Ethylene receptor 1"/>
    <property type="match status" value="1"/>
</dbReference>
<evidence type="ECO:0000313" key="17">
    <source>
        <dbReference type="EMBL" id="QPD02772.1"/>
    </source>
</evidence>
<comment type="subcellular location">
    <subcellularLocation>
        <location evidence="2">Membrane</location>
    </subcellularLocation>
</comment>
<organism evidence="17 18">
    <name type="scientific">Candidatus Nitrospira kreftii</name>
    <dbReference type="NCBI Taxonomy" id="2652173"/>
    <lineage>
        <taxon>Bacteria</taxon>
        <taxon>Pseudomonadati</taxon>
        <taxon>Nitrospirota</taxon>
        <taxon>Nitrospiria</taxon>
        <taxon>Nitrospirales</taxon>
        <taxon>Nitrospiraceae</taxon>
        <taxon>Nitrospira</taxon>
    </lineage>
</organism>
<dbReference type="InterPro" id="IPR003594">
    <property type="entry name" value="HATPase_dom"/>
</dbReference>
<evidence type="ECO:0000256" key="11">
    <source>
        <dbReference type="ARBA" id="ARBA00023012"/>
    </source>
</evidence>
<dbReference type="InterPro" id="IPR036890">
    <property type="entry name" value="HATPase_C_sf"/>
</dbReference>
<sequence length="625" mass="69606">MTMSPGSKNLRVLVVDDNPSIHEDFRKILEIPYENANFHKVRAALFGEPLVQALERFELDYADQGQAALALVQMARRESRPYAVAFVDMRMPPGWDGLETVQRLWEADGRLQVVICTAYSDHSWAEIAARLGASDRFLILRKPFDAIEVQQIAASLTRKWELGRDTRLQIEDLVAQVNTRNRELQATNQLLEQQVAERTGELQRRNEELQRTVEALKEAKAEADNANQAKSQFLARMSHEIRTPMNGMLGMNELLLSTSLTDQQRHFAETIDNSGEQLVQIVNDILDLSKIDVGQMDLHIAGFDLVATVQAVIDGFFALVKKKGLSLECQIDPELPTVWRGDAARFRQILTNLVGNAVKFTEQGSILIHIERIQDGQDKALFKVTVCDTGIGIPLDAQQKIFDPFAQADGSMTRRYGGTGLGLAIVKRLVALMGGDIGFTSTLGRGSTFWFTVYLEKQMIAEGTGGESKRLDSCTDLDVFISKRPGVNPGKPQLRARILLAEDNSTNQEVFRGMLELCGESVDVVRTGREAIDALERFRYDLVLMDCEMPEMDGLTATAEIRRRGIRRADGKRVPIIALSGYALSSHQEACRTGGMDGFLSKPAGLKEIRSTLVQWLPTIKSQAA</sequence>
<dbReference type="EC" id="2.7.13.3" evidence="3"/>
<feature type="modified residue" description="4-aspartylphosphate" evidence="13">
    <location>
        <position position="546"/>
    </location>
</feature>
<evidence type="ECO:0000256" key="10">
    <source>
        <dbReference type="ARBA" id="ARBA00022989"/>
    </source>
</evidence>
<keyword evidence="5 17" id="KW-0808">Transferase</keyword>
<evidence type="ECO:0000259" key="16">
    <source>
        <dbReference type="PROSITE" id="PS50110"/>
    </source>
</evidence>
<dbReference type="Pfam" id="PF00072">
    <property type="entry name" value="Response_reg"/>
    <property type="match status" value="2"/>
</dbReference>
<dbReference type="Gene3D" id="1.10.287.130">
    <property type="match status" value="1"/>
</dbReference>
<dbReference type="InterPro" id="IPR005467">
    <property type="entry name" value="His_kinase_dom"/>
</dbReference>
<dbReference type="SUPFAM" id="SSF55874">
    <property type="entry name" value="ATPase domain of HSP90 chaperone/DNA topoisomerase II/histidine kinase"/>
    <property type="match status" value="1"/>
</dbReference>
<evidence type="ECO:0000256" key="12">
    <source>
        <dbReference type="ARBA" id="ARBA00023136"/>
    </source>
</evidence>
<dbReference type="CDD" id="cd00082">
    <property type="entry name" value="HisKA"/>
    <property type="match status" value="1"/>
</dbReference>
<proteinExistence type="predicted"/>
<dbReference type="GO" id="GO:0016020">
    <property type="term" value="C:membrane"/>
    <property type="evidence" value="ECO:0007669"/>
    <property type="project" value="UniProtKB-SubCell"/>
</dbReference>
<keyword evidence="14" id="KW-0175">Coiled coil</keyword>
<dbReference type="Pfam" id="PF02518">
    <property type="entry name" value="HATPase_c"/>
    <property type="match status" value="1"/>
</dbReference>
<dbReference type="PROSITE" id="PS50109">
    <property type="entry name" value="HIS_KIN"/>
    <property type="match status" value="1"/>
</dbReference>
<dbReference type="EMBL" id="CP047423">
    <property type="protein sequence ID" value="QPD02772.1"/>
    <property type="molecule type" value="Genomic_DNA"/>
</dbReference>
<evidence type="ECO:0000256" key="2">
    <source>
        <dbReference type="ARBA" id="ARBA00004370"/>
    </source>
</evidence>
<evidence type="ECO:0000256" key="3">
    <source>
        <dbReference type="ARBA" id="ARBA00012438"/>
    </source>
</evidence>